<evidence type="ECO:0000313" key="2">
    <source>
        <dbReference type="EMBL" id="KAK6513661.1"/>
    </source>
</evidence>
<comment type="caution">
    <text evidence="2">The sequence shown here is derived from an EMBL/GenBank/DDBJ whole genome shotgun (WGS) entry which is preliminary data.</text>
</comment>
<protein>
    <submittedName>
        <fullName evidence="2">Uncharacterized protein</fullName>
    </submittedName>
</protein>
<evidence type="ECO:0000313" key="3">
    <source>
        <dbReference type="Proteomes" id="UP001307849"/>
    </source>
</evidence>
<dbReference type="AlphaFoldDB" id="A0AAN8NDX8"/>
<sequence length="318" mass="34494">MKTSGDRNGTSFSPGSPSFRRVEGRVQKSRQSPRSAKVQGLIAARVVDGTRRRLPSLEAISTAHQEPMEKLCNAYPAVSNCRELLDEGSGLLSAWAAKDRIPRTNDTIADMPVSNSVPASCGDNAVYKILGEFGEARMEIDSEENTRNTKHVEALVEPLEEITASNVSIFSGNSGKEPTSSREIKDFLIEALPMIPARFSKCRHEAFPAEHWRSSMEDPYGNPIHPRDCFPRPAYDVRNLNVDEMFPSGTAHTVGGEAGEQSIGGHSLDATMSSGTALGRPLLIPSGYPIYFVDVEGTFHISAIEAALDASDSGIPYI</sequence>
<proteinExistence type="predicted"/>
<accession>A0AAN8NDX8</accession>
<gene>
    <name evidence="2" type="ORF">TWF506_008100</name>
</gene>
<dbReference type="Proteomes" id="UP001307849">
    <property type="component" value="Unassembled WGS sequence"/>
</dbReference>
<dbReference type="EMBL" id="JAVHJM010000005">
    <property type="protein sequence ID" value="KAK6513661.1"/>
    <property type="molecule type" value="Genomic_DNA"/>
</dbReference>
<name>A0AAN8NDX8_9PEZI</name>
<evidence type="ECO:0000256" key="1">
    <source>
        <dbReference type="SAM" id="MobiDB-lite"/>
    </source>
</evidence>
<feature type="compositionally biased region" description="Polar residues" evidence="1">
    <location>
        <begin position="1"/>
        <end position="16"/>
    </location>
</feature>
<keyword evidence="3" id="KW-1185">Reference proteome</keyword>
<organism evidence="2 3">
    <name type="scientific">Arthrobotrys conoides</name>
    <dbReference type="NCBI Taxonomy" id="74498"/>
    <lineage>
        <taxon>Eukaryota</taxon>
        <taxon>Fungi</taxon>
        <taxon>Dikarya</taxon>
        <taxon>Ascomycota</taxon>
        <taxon>Pezizomycotina</taxon>
        <taxon>Orbiliomycetes</taxon>
        <taxon>Orbiliales</taxon>
        <taxon>Orbiliaceae</taxon>
        <taxon>Arthrobotrys</taxon>
    </lineage>
</organism>
<feature type="region of interest" description="Disordered" evidence="1">
    <location>
        <begin position="1"/>
        <end position="38"/>
    </location>
</feature>
<reference evidence="2 3" key="1">
    <citation type="submission" date="2019-10" db="EMBL/GenBank/DDBJ databases">
        <authorList>
            <person name="Palmer J.M."/>
        </authorList>
    </citation>
    <scope>NUCLEOTIDE SEQUENCE [LARGE SCALE GENOMIC DNA]</scope>
    <source>
        <strain evidence="2 3">TWF506</strain>
    </source>
</reference>